<evidence type="ECO:0000313" key="2">
    <source>
        <dbReference type="Proteomes" id="UP001075354"/>
    </source>
</evidence>
<sequence length="106" mass="11810">MKAFCYTACFLQTTMVLKNNKVDAKMFKAQVKKMMQEEDAQRVIAAFGACEGTPVGPEPCETTGNFIRCVKEHDPVSTEPAATYCETCRETEMTLSVSFSLCHCHL</sequence>
<dbReference type="GO" id="GO:0005549">
    <property type="term" value="F:odorant binding"/>
    <property type="evidence" value="ECO:0007669"/>
    <property type="project" value="InterPro"/>
</dbReference>
<dbReference type="Gene3D" id="1.10.238.20">
    <property type="entry name" value="Pheromone/general odorant binding protein domain"/>
    <property type="match status" value="1"/>
</dbReference>
<dbReference type="Pfam" id="PF01395">
    <property type="entry name" value="PBP_GOBP"/>
    <property type="match status" value="1"/>
</dbReference>
<reference evidence="1" key="1">
    <citation type="submission" date="2022-12" db="EMBL/GenBank/DDBJ databases">
        <title>Chromosome-level genome assembly of the bean flower thrips Megalurothrips usitatus.</title>
        <authorList>
            <person name="Ma L."/>
            <person name="Liu Q."/>
            <person name="Li H."/>
            <person name="Cai W."/>
        </authorList>
    </citation>
    <scope>NUCLEOTIDE SEQUENCE</scope>
    <source>
        <strain evidence="1">Cailab_2022a</strain>
    </source>
</reference>
<dbReference type="Proteomes" id="UP001075354">
    <property type="component" value="Chromosome 3"/>
</dbReference>
<dbReference type="InterPro" id="IPR036728">
    <property type="entry name" value="PBP_GOBP_sf"/>
</dbReference>
<dbReference type="CDD" id="cd23992">
    <property type="entry name" value="PBP_GOBP"/>
    <property type="match status" value="1"/>
</dbReference>
<evidence type="ECO:0000313" key="1">
    <source>
        <dbReference type="EMBL" id="KAJ1529326.1"/>
    </source>
</evidence>
<name>A0AAV7XWF1_9NEOP</name>
<dbReference type="InterPro" id="IPR006170">
    <property type="entry name" value="PBP/GOBP"/>
</dbReference>
<accession>A0AAV7XWF1</accession>
<dbReference type="AlphaFoldDB" id="A0AAV7XWF1"/>
<dbReference type="SUPFAM" id="SSF47565">
    <property type="entry name" value="Insect pheromone/odorant-binding proteins"/>
    <property type="match status" value="1"/>
</dbReference>
<organism evidence="1 2">
    <name type="scientific">Megalurothrips usitatus</name>
    <name type="common">bean blossom thrips</name>
    <dbReference type="NCBI Taxonomy" id="439358"/>
    <lineage>
        <taxon>Eukaryota</taxon>
        <taxon>Metazoa</taxon>
        <taxon>Ecdysozoa</taxon>
        <taxon>Arthropoda</taxon>
        <taxon>Hexapoda</taxon>
        <taxon>Insecta</taxon>
        <taxon>Pterygota</taxon>
        <taxon>Neoptera</taxon>
        <taxon>Paraneoptera</taxon>
        <taxon>Thysanoptera</taxon>
        <taxon>Terebrantia</taxon>
        <taxon>Thripoidea</taxon>
        <taxon>Thripidae</taxon>
        <taxon>Megalurothrips</taxon>
    </lineage>
</organism>
<proteinExistence type="predicted"/>
<dbReference type="EMBL" id="JAPTSV010000003">
    <property type="protein sequence ID" value="KAJ1529326.1"/>
    <property type="molecule type" value="Genomic_DNA"/>
</dbReference>
<protein>
    <submittedName>
        <fullName evidence="1">Uncharacterized protein</fullName>
    </submittedName>
</protein>
<gene>
    <name evidence="1" type="ORF">ONE63_006116</name>
</gene>
<keyword evidence="2" id="KW-1185">Reference proteome</keyword>
<comment type="caution">
    <text evidence="1">The sequence shown here is derived from an EMBL/GenBank/DDBJ whole genome shotgun (WGS) entry which is preliminary data.</text>
</comment>